<dbReference type="KEGG" id="gmc:GY4MC1_3462"/>
<evidence type="ECO:0000313" key="1">
    <source>
        <dbReference type="EMBL" id="ADP76119.1"/>
    </source>
</evidence>
<name>A0A7U3YIQ4_GEOS0</name>
<dbReference type="EMBL" id="CP002293">
    <property type="protein sequence ID" value="ADP76119.1"/>
    <property type="molecule type" value="Genomic_DNA"/>
</dbReference>
<reference evidence="1" key="1">
    <citation type="submission" date="2010-10" db="EMBL/GenBank/DDBJ databases">
        <title>Complete sequence of chromosome of Geobacillus sp. Y4.1MC1.</title>
        <authorList>
            <consortium name="US DOE Joint Genome Institute"/>
            <person name="Lucas S."/>
            <person name="Copeland A."/>
            <person name="Lapidus A."/>
            <person name="Cheng J.-F."/>
            <person name="Bruce D."/>
            <person name="Goodwin L."/>
            <person name="Pitluck S."/>
            <person name="Chertkov O."/>
            <person name="Zhang X."/>
            <person name="Detter J.C."/>
            <person name="Han C."/>
            <person name="Tapia R."/>
            <person name="Land M."/>
            <person name="Hauser L."/>
            <person name="Jeffries C."/>
            <person name="Kyrpides N."/>
            <person name="Ivanova N."/>
            <person name="Ovchinnikova G."/>
            <person name="Brumm P."/>
            <person name="Mead D."/>
            <person name="Woyke T."/>
        </authorList>
    </citation>
    <scope>NUCLEOTIDE SEQUENCE [LARGE SCALE GENOMIC DNA]</scope>
    <source>
        <strain evidence="1">Y4.1MC1</strain>
    </source>
</reference>
<proteinExistence type="predicted"/>
<sequence length="59" mass="7121">MQSMHFGDELFTVYAKLARKSDISFQTSRIFTILREDTVIIQKHLHRCFFVYVYKKYGL</sequence>
<accession>A0A7U3YIQ4</accession>
<dbReference type="AlphaFoldDB" id="A0A7U3YIQ4"/>
<gene>
    <name evidence="1" type="ORF">GY4MC1_3462</name>
</gene>
<organism evidence="1">
    <name type="scientific">Geobacillus sp. (strain Y4.1MC1)</name>
    <dbReference type="NCBI Taxonomy" id="581103"/>
    <lineage>
        <taxon>Bacteria</taxon>
        <taxon>Bacillati</taxon>
        <taxon>Bacillota</taxon>
        <taxon>Bacilli</taxon>
        <taxon>Bacillales</taxon>
        <taxon>Anoxybacillaceae</taxon>
        <taxon>Geobacillus</taxon>
    </lineage>
</organism>
<protein>
    <submittedName>
        <fullName evidence="1">Uncharacterized protein</fullName>
    </submittedName>
</protein>